<name>A0A7E4VPV1_PANRE</name>
<feature type="compositionally biased region" description="Basic and acidic residues" evidence="1">
    <location>
        <begin position="2132"/>
        <end position="2142"/>
    </location>
</feature>
<feature type="compositionally biased region" description="Basic residues" evidence="1">
    <location>
        <begin position="479"/>
        <end position="494"/>
    </location>
</feature>
<feature type="region of interest" description="Disordered" evidence="1">
    <location>
        <begin position="412"/>
        <end position="450"/>
    </location>
</feature>
<feature type="compositionally biased region" description="Low complexity" evidence="1">
    <location>
        <begin position="2409"/>
        <end position="2433"/>
    </location>
</feature>
<feature type="compositionally biased region" description="Polar residues" evidence="1">
    <location>
        <begin position="800"/>
        <end position="813"/>
    </location>
</feature>
<dbReference type="PANTHER" id="PTHR13491">
    <property type="entry name" value="ZCCHC10 PROTEIN"/>
    <property type="match status" value="1"/>
</dbReference>
<feature type="region of interest" description="Disordered" evidence="1">
    <location>
        <begin position="2705"/>
        <end position="2784"/>
    </location>
</feature>
<feature type="compositionally biased region" description="Acidic residues" evidence="1">
    <location>
        <begin position="58"/>
        <end position="80"/>
    </location>
</feature>
<feature type="region of interest" description="Disordered" evidence="1">
    <location>
        <begin position="1939"/>
        <end position="1958"/>
    </location>
</feature>
<feature type="region of interest" description="Disordered" evidence="1">
    <location>
        <begin position="479"/>
        <end position="504"/>
    </location>
</feature>
<feature type="region of interest" description="Disordered" evidence="1">
    <location>
        <begin position="2132"/>
        <end position="2169"/>
    </location>
</feature>
<evidence type="ECO:0000313" key="3">
    <source>
        <dbReference type="WBParaSite" id="Pan_g23741.t1"/>
    </source>
</evidence>
<feature type="region of interest" description="Disordered" evidence="1">
    <location>
        <begin position="760"/>
        <end position="813"/>
    </location>
</feature>
<feature type="compositionally biased region" description="Polar residues" evidence="1">
    <location>
        <begin position="2583"/>
        <end position="2597"/>
    </location>
</feature>
<dbReference type="Proteomes" id="UP000492821">
    <property type="component" value="Unassembled WGS sequence"/>
</dbReference>
<evidence type="ECO:0000313" key="2">
    <source>
        <dbReference type="Proteomes" id="UP000492821"/>
    </source>
</evidence>
<dbReference type="InterPro" id="IPR011990">
    <property type="entry name" value="TPR-like_helical_dom_sf"/>
</dbReference>
<feature type="compositionally biased region" description="Basic and acidic residues" evidence="1">
    <location>
        <begin position="2071"/>
        <end position="2084"/>
    </location>
</feature>
<feature type="compositionally biased region" description="Polar residues" evidence="1">
    <location>
        <begin position="2434"/>
        <end position="2443"/>
    </location>
</feature>
<feature type="region of interest" description="Disordered" evidence="1">
    <location>
        <begin position="1"/>
        <end position="110"/>
    </location>
</feature>
<feature type="compositionally biased region" description="Pro residues" evidence="1">
    <location>
        <begin position="2759"/>
        <end position="2772"/>
    </location>
</feature>
<accession>A0A7E4VPV1</accession>
<feature type="compositionally biased region" description="Polar residues" evidence="1">
    <location>
        <begin position="780"/>
        <end position="793"/>
    </location>
</feature>
<evidence type="ECO:0000256" key="1">
    <source>
        <dbReference type="SAM" id="MobiDB-lite"/>
    </source>
</evidence>
<feature type="region of interest" description="Disordered" evidence="1">
    <location>
        <begin position="2409"/>
        <end position="2460"/>
    </location>
</feature>
<dbReference type="SUPFAM" id="SSF48452">
    <property type="entry name" value="TPR-like"/>
    <property type="match status" value="1"/>
</dbReference>
<proteinExistence type="predicted"/>
<feature type="region of interest" description="Disordered" evidence="1">
    <location>
        <begin position="2517"/>
        <end position="2654"/>
    </location>
</feature>
<reference evidence="2" key="1">
    <citation type="journal article" date="2013" name="Genetics">
        <title>The draft genome and transcriptome of Panagrellus redivivus are shaped by the harsh demands of a free-living lifestyle.</title>
        <authorList>
            <person name="Srinivasan J."/>
            <person name="Dillman A.R."/>
            <person name="Macchietto M.G."/>
            <person name="Heikkinen L."/>
            <person name="Lakso M."/>
            <person name="Fracchia K.M."/>
            <person name="Antoshechkin I."/>
            <person name="Mortazavi A."/>
            <person name="Wong G."/>
            <person name="Sternberg P.W."/>
        </authorList>
    </citation>
    <scope>NUCLEOTIDE SEQUENCE [LARGE SCALE GENOMIC DNA]</scope>
    <source>
        <strain evidence="2">MT8872</strain>
    </source>
</reference>
<keyword evidence="2" id="KW-1185">Reference proteome</keyword>
<feature type="compositionally biased region" description="Low complexity" evidence="1">
    <location>
        <begin position="81"/>
        <end position="92"/>
    </location>
</feature>
<feature type="compositionally biased region" description="Low complexity" evidence="1">
    <location>
        <begin position="2773"/>
        <end position="2784"/>
    </location>
</feature>
<feature type="region of interest" description="Disordered" evidence="1">
    <location>
        <begin position="1978"/>
        <end position="2000"/>
    </location>
</feature>
<feature type="compositionally biased region" description="Basic and acidic residues" evidence="1">
    <location>
        <begin position="1939"/>
        <end position="1952"/>
    </location>
</feature>
<sequence length="2845" mass="318968">MDKVIDLVSSDEEDRQALSRRKRKRKKITDDEEDIDITAETNGDASPSKSNNVTTDSGSEDLSSEDSDAESGEDEDDDESASSSGDVSTVTDSDSDDSSEGSTGSEDEVMSWDEFNYLGEGNSNDSFVSPEVEEEHLKERFSEAMRLLFNENSNQQGFDSLTALLEEPLIASQRVPDLSTFDWSKAKAEYIRSCEPKLKMIAFGINRALARFAEPCIGFYLQALALRPVDKALWYEFGCAAAKAKEWKTAEMAFLECQADPNAVMKLAIVYFYAKEYHKCLPLLKQILDRKPQNIAALVLKAEITKLSSFWKLFVEFFFPTNPLLLPLPDLPKDVSQKVLSEMASFTNSDESESAKSFESTFSVQPLPSDSVKIAMDRTSEDFAKFICDYFDQSAAQQVPFGQHIHFTRDKRHSSLAQAPEVEMSDSECSVHEESPGPSNVPNEDDETAEDVRETVDDMVVVVEVMEKLLDDVEVHLATKQRKTTKKPKKKKRNHVLDVRRSTRNADDVPLEALESPVNARPKSNDFITLRSLLGLPEGTNPALDFPGASGHALEEYTIDLTPPYHLDTFNGYLTVLLNHSEMTLEELLYSYLSFFATSLPAGCVMTEAERRLYLEIYTRWESTFCRPFQQCCYMASPKDIAIHVVALELDPTGLTAARTACKLIFDNPFGFGRASDALMADSDDVEMVPSTVEKDTTLKGLRKRAVTLLEEVDPPMAAKVKASLDAARIANKAVTREHNLDLAVGNVAFSNTYYRPVAQPSTSTGKDASNAVVPDESVEVTSLSNDPISLNTGDDDEAPTTSDDALPTTSQLPEVDFTEFVPLWTELSTALKQHRQKQATATMVPVESSESLMSMDSPMSEDQLLDVLADLANGRDSPMESDAFSELMTEASENADLGALMSEYMKHLAEFVETVRKEGLPVFDKPEWTDFVDETRRAVAAMQAVSKKGESDVPSFQSRDSELQNMLVARYLWLQYVRRKDGDSPKPLLAALINLLDVHTPIYTQLADVEPADRVITAIAVSKRLTNIFRIEKTAEIQKLFEAGKYDEVISELTTDFNWNCCTTAELIANLRLLLSAFRAVGDGSGAVIYLCRMLDKIIASRDGDADRDAVYADCLAQLDALDFKAIDEASVEAVARCLLVCTEYNRFNQNITLWKVLYKVVSALEPEYDDNSRLELFKEIEDFPRAMPTKALCVISECHYVLTNGKCTQNGGEFLLFAINEIYKICGKTPLSDVVLSYSIGKTIQKNCEMQVLQCLRCLIDKNIARNTLFDHGVCVEAKTTVDLACKVIPVLLRQLPMFDDVAKATVDTIDTICRIFSFVEGIRPAGLSEAMEAFEAHLKSPPFFLFAAGDGTKLEPKGDLTNAFTWPCVAVTEEVKQLAYLRYVLLALRYRRSKGDDWEAIWNLAKECLVLVGPPEREVLPVKFVHSLWALYALTSTSSFSSLNDPDLLTQFPWQFYIFKMAFLLWPRGFQLHLDVVNVYYHVHARMNRYIRTLKKGSKKEQEARAALEREKTLDQSQLHLDTFRRKIALTDEYPCDISWLEAYFSGKIAEKRKLPSKDVLEHYYRCALLMRVEKYIYPLRIRRQEHAETLEIHYRVHTFALKRIRELDGRPTSPEAVAEILDIRDYLRLFLGHFFFASKPLPTNLPTIPVNLPFVRTMPPYGDFEDKEAVFATWREDSEGVEGESDEEIMLSSLTTYVDAKIECIELARFAYESIFRRFPHYKSIFRLAELQDMDKNPRGAVETIMRLYPGTGRMHFESVTEFLRTDFERSGSLSYHLGKIIIFMTECIAKCHPDVDTHRITSILLDLARYPDWQKVAISERIRNIAIKNCLAVFYKAMETASKDNHRLTQIAKQLNKVYEEDLRISKALEVNQHVEDAATRHAATVGAVSHKVFSNFTPIIKALGDKIGQYQRANVEASKAVENANIARLKAEAREKEAQRQREEAQKQMQQNQQMQQLLFAALQKKYLDDQAAKKRQEEARQQVAEKKRQQEEEGKKLALLQALKRQQEDAEREKKLREAAELQRLLAAQKAKRQAEDAERLKLAQKREQEENQKRQAMLQALRRQREETERENKLREAAQAAEKQRFQAAQNAKRQAEEAELTKRQYAQLQEEKFKKAQEALKAKRKQEAEEKYRALQQQADVARKKKEDEEKRAKKALQDAAQQQHINNLIQAASSQGASKDQFELLVRQQMEIAETERAKQAQLVREMEAQAKLNAAAAAVSSVSAMTANGHRGRSQNSNGNPKRPRRTSEEMKRDREEKEEKQKLQREQEEKIRNTILQPAVNLFTEDERKREAERLKKANEAATVSPVKKPPEPNQREANLLLMNIKITNFIDHNAQMSVELKDEMRKHVSAIVNEIQESPQKENIMMNTVIKYATICQNLLSTRQRAQAAEATAASKRANGAAASTSNGSTSVATTSASSSKSHGQATASSGPPPAPNQNPAAYPVQPSPADRLERQLLSIKLEKLLQKSLPSAMIANMKLIDRPLQYLKDTIAYVEYGMRVNQTGSTSGSSSTTAKTVTTPAKKTTTQKNAPTTSTSLTHARATSVVQKPTTSTSATSVLMSTPPRAESFRNNTSATAYSTDPNPAQRKRPANEASVPAHAPKVSKVAPSMATSSPQSSRPLLSMNGFNQQPSTSASFPHNFPSLAQQVAKAIPSRSDDDVVILKEVKPAQKAASRNHVSDIIDSVAASTASARFTPTKASPSASRSAALQSPSTPTSSRASYASMPASISTTPRSMNARGFPMTQPAPQPQQQTPPSPFMSAQNQNQRLPQQQQQLLNNANVGAIMAQFANTQSQANLMQLLSTPGAIQKLPEPQRQQIMRLLQSQGANVR</sequence>
<dbReference type="PANTHER" id="PTHR13491:SF0">
    <property type="entry name" value="ZINC FINGER CCHC DOMAIN-CONTAINING PROTEIN 10"/>
    <property type="match status" value="1"/>
</dbReference>
<feature type="region of interest" description="Disordered" evidence="1">
    <location>
        <begin position="2071"/>
        <end position="2107"/>
    </location>
</feature>
<dbReference type="WBParaSite" id="Pan_g23741.t1">
    <property type="protein sequence ID" value="Pan_g23741.t1"/>
    <property type="gene ID" value="Pan_g23741"/>
</dbReference>
<dbReference type="Gene3D" id="1.25.40.10">
    <property type="entry name" value="Tetratricopeptide repeat domain"/>
    <property type="match status" value="1"/>
</dbReference>
<feature type="compositionally biased region" description="Basic and acidic residues" evidence="1">
    <location>
        <begin position="2257"/>
        <end position="2283"/>
    </location>
</feature>
<protein>
    <submittedName>
        <fullName evidence="3">TPR_REGION domain-containing protein</fullName>
    </submittedName>
</protein>
<feature type="compositionally biased region" description="Polar residues" evidence="1">
    <location>
        <begin position="43"/>
        <end position="53"/>
    </location>
</feature>
<feature type="compositionally biased region" description="Polar residues" evidence="1">
    <location>
        <begin position="2558"/>
        <end position="2574"/>
    </location>
</feature>
<dbReference type="InterPro" id="IPR039715">
    <property type="entry name" value="ZCCHC10"/>
</dbReference>
<feature type="compositionally biased region" description="Basic and acidic residues" evidence="1">
    <location>
        <begin position="495"/>
        <end position="504"/>
    </location>
</feature>
<feature type="compositionally biased region" description="Polar residues" evidence="1">
    <location>
        <begin position="2624"/>
        <end position="2651"/>
    </location>
</feature>
<organism evidence="2 3">
    <name type="scientific">Panagrellus redivivus</name>
    <name type="common">Microworm</name>
    <dbReference type="NCBI Taxonomy" id="6233"/>
    <lineage>
        <taxon>Eukaryota</taxon>
        <taxon>Metazoa</taxon>
        <taxon>Ecdysozoa</taxon>
        <taxon>Nematoda</taxon>
        <taxon>Chromadorea</taxon>
        <taxon>Rhabditida</taxon>
        <taxon>Tylenchina</taxon>
        <taxon>Panagrolaimomorpha</taxon>
        <taxon>Panagrolaimoidea</taxon>
        <taxon>Panagrolaimidae</taxon>
        <taxon>Panagrellus</taxon>
    </lineage>
</organism>
<feature type="compositionally biased region" description="Polar residues" evidence="1">
    <location>
        <begin position="2705"/>
        <end position="2749"/>
    </location>
</feature>
<feature type="compositionally biased region" description="Basic residues" evidence="1">
    <location>
        <begin position="18"/>
        <end position="27"/>
    </location>
</feature>
<feature type="region of interest" description="Disordered" evidence="1">
    <location>
        <begin position="2237"/>
        <end position="2283"/>
    </location>
</feature>
<feature type="compositionally biased region" description="Low complexity" evidence="1">
    <location>
        <begin position="2517"/>
        <end position="2550"/>
    </location>
</feature>
<feature type="compositionally biased region" description="Basic and acidic residues" evidence="1">
    <location>
        <begin position="2150"/>
        <end position="2161"/>
    </location>
</feature>
<feature type="compositionally biased region" description="Acidic residues" evidence="1">
    <location>
        <begin position="93"/>
        <end position="110"/>
    </location>
</feature>
<reference evidence="3" key="2">
    <citation type="submission" date="2020-10" db="UniProtKB">
        <authorList>
            <consortium name="WormBaseParasite"/>
        </authorList>
    </citation>
    <scope>IDENTIFICATION</scope>
</reference>